<gene>
    <name evidence="12 19" type="primary">hisD</name>
    <name evidence="19" type="ORF">E1898_04170</name>
</gene>
<evidence type="ECO:0000256" key="18">
    <source>
        <dbReference type="RuleBase" id="RU004175"/>
    </source>
</evidence>
<protein>
    <recommendedName>
        <fullName evidence="4 12">Histidinol dehydrogenase</fullName>
        <shortName evidence="12">HDH</shortName>
        <ecNumber evidence="4 12">1.1.1.23</ecNumber>
    </recommendedName>
</protein>
<feature type="binding site" evidence="12 16">
    <location>
        <position position="410"/>
    </location>
    <ligand>
        <name>substrate</name>
    </ligand>
</feature>
<keyword evidence="9 12" id="KW-0520">NAD</keyword>
<evidence type="ECO:0000256" key="12">
    <source>
        <dbReference type="HAMAP-Rule" id="MF_01024"/>
    </source>
</evidence>
<evidence type="ECO:0000256" key="7">
    <source>
        <dbReference type="ARBA" id="ARBA00022833"/>
    </source>
</evidence>
<dbReference type="SUPFAM" id="SSF53720">
    <property type="entry name" value="ALDH-like"/>
    <property type="match status" value="1"/>
</dbReference>
<reference evidence="19 20" key="1">
    <citation type="submission" date="2019-03" db="EMBL/GenBank/DDBJ databases">
        <title>Algoriphagus aquimaris sp. nov., isolated form marine sediment in Pohang, Korea.</title>
        <authorList>
            <person name="Kim J."/>
            <person name="Yoon S.-H."/>
            <person name="Lee S.-S."/>
        </authorList>
    </citation>
    <scope>NUCLEOTIDE SEQUENCE [LARGE SCALE GENOMIC DNA]</scope>
    <source>
        <strain evidence="19 20">F21</strain>
    </source>
</reference>
<evidence type="ECO:0000256" key="15">
    <source>
        <dbReference type="PIRSR" id="PIRSR000099-2"/>
    </source>
</evidence>
<feature type="binding site" evidence="12 16">
    <location>
        <position position="255"/>
    </location>
    <ligand>
        <name>substrate</name>
    </ligand>
</feature>
<feature type="binding site" evidence="12 16">
    <location>
        <position position="233"/>
    </location>
    <ligand>
        <name>substrate</name>
    </ligand>
</feature>
<dbReference type="FunFam" id="3.40.50.1980:FF:000001">
    <property type="entry name" value="Histidinol dehydrogenase"/>
    <property type="match status" value="1"/>
</dbReference>
<evidence type="ECO:0000256" key="5">
    <source>
        <dbReference type="ARBA" id="ARBA00022605"/>
    </source>
</evidence>
<dbReference type="GO" id="GO:0005829">
    <property type="term" value="C:cytosol"/>
    <property type="evidence" value="ECO:0007669"/>
    <property type="project" value="TreeGrafter"/>
</dbReference>
<comment type="cofactor">
    <cofactor evidence="12 17">
        <name>Zn(2+)</name>
        <dbReference type="ChEBI" id="CHEBI:29105"/>
    </cofactor>
    <text evidence="12 17">Binds 1 zinc ion per subunit.</text>
</comment>
<dbReference type="Pfam" id="PF00815">
    <property type="entry name" value="Histidinol_dh"/>
    <property type="match status" value="1"/>
</dbReference>
<feature type="binding site" evidence="12 15">
    <location>
        <position position="186"/>
    </location>
    <ligand>
        <name>NAD(+)</name>
        <dbReference type="ChEBI" id="CHEBI:57540"/>
    </ligand>
</feature>
<evidence type="ECO:0000256" key="9">
    <source>
        <dbReference type="ARBA" id="ARBA00023027"/>
    </source>
</evidence>
<dbReference type="EC" id="1.1.1.23" evidence="4 12"/>
<evidence type="ECO:0000256" key="1">
    <source>
        <dbReference type="ARBA" id="ARBA00003850"/>
    </source>
</evidence>
<dbReference type="GO" id="GO:0008270">
    <property type="term" value="F:zinc ion binding"/>
    <property type="evidence" value="ECO:0007669"/>
    <property type="project" value="UniProtKB-UniRule"/>
</dbReference>
<comment type="catalytic activity">
    <reaction evidence="11 12">
        <text>L-histidinol + 2 NAD(+) + H2O = L-histidine + 2 NADH + 3 H(+)</text>
        <dbReference type="Rhea" id="RHEA:20641"/>
        <dbReference type="ChEBI" id="CHEBI:15377"/>
        <dbReference type="ChEBI" id="CHEBI:15378"/>
        <dbReference type="ChEBI" id="CHEBI:57540"/>
        <dbReference type="ChEBI" id="CHEBI:57595"/>
        <dbReference type="ChEBI" id="CHEBI:57699"/>
        <dbReference type="ChEBI" id="CHEBI:57945"/>
        <dbReference type="EC" id="1.1.1.23"/>
    </reaction>
</comment>
<dbReference type="AlphaFoldDB" id="A0A4R5V844"/>
<feature type="binding site" evidence="12 16">
    <location>
        <position position="415"/>
    </location>
    <ligand>
        <name>substrate</name>
    </ligand>
</feature>
<evidence type="ECO:0000256" key="10">
    <source>
        <dbReference type="ARBA" id="ARBA00023102"/>
    </source>
</evidence>
<dbReference type="InterPro" id="IPR001692">
    <property type="entry name" value="Histidinol_DH_CS"/>
</dbReference>
<dbReference type="InterPro" id="IPR012131">
    <property type="entry name" value="Hstdl_DH"/>
</dbReference>
<keyword evidence="8 12" id="KW-0560">Oxidoreductase</keyword>
<dbReference type="Proteomes" id="UP000295438">
    <property type="component" value="Unassembled WGS sequence"/>
</dbReference>
<dbReference type="Gene3D" id="1.20.5.1300">
    <property type="match status" value="1"/>
</dbReference>
<dbReference type="EMBL" id="SMUW01000027">
    <property type="protein sequence ID" value="TDK48220.1"/>
    <property type="molecule type" value="Genomic_DNA"/>
</dbReference>
<dbReference type="GO" id="GO:0004399">
    <property type="term" value="F:histidinol dehydrogenase activity"/>
    <property type="evidence" value="ECO:0007669"/>
    <property type="project" value="UniProtKB-UniRule"/>
</dbReference>
<feature type="active site" description="Proton acceptor" evidence="12 14">
    <location>
        <position position="322"/>
    </location>
</feature>
<sequence>MNILVNPEEKVWKKAVERPVFKTKQINKIVKPILRKVKRNGDKALIKYAYEFDHVELESLLVPQSEIKAAADELSPQLKEAIQKAKANIERFHQAQETPELIEEVMPGVVCRRKSVAIQRVGLYIPGGTAPLFSTVLMLGIPAKIAGCKEIVLCTPPNVEGKVHPAIIYTADLIGIHKIVKVGGAQAVAAMTFGTDTVPQVDKIFGPGNQFVTAAKQMATKYGVAIDMPAGPSEVLVYADDSTPAEFVAADLLSQAEHGVDSQVVLVTHSQKFAKKVLKEIDAQLEVLPRKDIAAKSLDNSVAIVVKDLQEALNLINFYAPEHLIISVENEEEAVEGIVNAGSIFIGKYTPESVGDYASGTNHTLPTYGYARNYSGVSLDSFVKKITYQKLSPEGIQNIGPTVEVMAENELLHAHKNAVTVRLNSLKKNK</sequence>
<dbReference type="HAMAP" id="MF_01024">
    <property type="entry name" value="HisD"/>
    <property type="match status" value="1"/>
</dbReference>
<evidence type="ECO:0000256" key="3">
    <source>
        <dbReference type="ARBA" id="ARBA00010178"/>
    </source>
</evidence>
<evidence type="ECO:0000256" key="14">
    <source>
        <dbReference type="PIRSR" id="PIRSR000099-1"/>
    </source>
</evidence>
<dbReference type="InterPro" id="IPR016161">
    <property type="entry name" value="Ald_DH/histidinol_DH"/>
</dbReference>
<comment type="caution">
    <text evidence="19">The sequence shown here is derived from an EMBL/GenBank/DDBJ whole genome shotgun (WGS) entry which is preliminary data.</text>
</comment>
<comment type="function">
    <text evidence="1 12">Catalyzes the sequential NAD-dependent oxidations of L-histidinol to L-histidinaldehyde and then to L-histidine.</text>
</comment>
<feature type="binding site" evidence="12 16">
    <location>
        <position position="356"/>
    </location>
    <ligand>
        <name>substrate</name>
    </ligand>
</feature>
<feature type="binding site" evidence="12 17">
    <location>
        <position position="258"/>
    </location>
    <ligand>
        <name>Zn(2+)</name>
        <dbReference type="ChEBI" id="CHEBI:29105"/>
    </ligand>
</feature>
<feature type="binding site" evidence="12 17">
    <location>
        <position position="356"/>
    </location>
    <ligand>
        <name>Zn(2+)</name>
        <dbReference type="ChEBI" id="CHEBI:29105"/>
    </ligand>
</feature>
<dbReference type="UniPathway" id="UPA00031">
    <property type="reaction ID" value="UER00014"/>
</dbReference>
<dbReference type="NCBIfam" id="TIGR00069">
    <property type="entry name" value="hisD"/>
    <property type="match status" value="1"/>
</dbReference>
<dbReference type="PIRSF" id="PIRSF000099">
    <property type="entry name" value="Histidinol_dh"/>
    <property type="match status" value="1"/>
</dbReference>
<dbReference type="PANTHER" id="PTHR21256:SF2">
    <property type="entry name" value="HISTIDINE BIOSYNTHESIS TRIFUNCTIONAL PROTEIN"/>
    <property type="match status" value="1"/>
</dbReference>
<keyword evidence="10 12" id="KW-0368">Histidine biosynthesis</keyword>
<keyword evidence="6 12" id="KW-0479">Metal-binding</keyword>
<dbReference type="PROSITE" id="PS00611">
    <property type="entry name" value="HISOL_DEHYDROGENASE"/>
    <property type="match status" value="1"/>
</dbReference>
<dbReference type="GO" id="GO:0051287">
    <property type="term" value="F:NAD binding"/>
    <property type="evidence" value="ECO:0007669"/>
    <property type="project" value="InterPro"/>
</dbReference>
<feature type="binding site" evidence="12 16">
    <location>
        <position position="323"/>
    </location>
    <ligand>
        <name>substrate</name>
    </ligand>
</feature>
<evidence type="ECO:0000256" key="17">
    <source>
        <dbReference type="PIRSR" id="PIRSR000099-4"/>
    </source>
</evidence>
<name>A0A4R5V844_9BACT</name>
<comment type="pathway">
    <text evidence="2 12">Amino-acid biosynthesis; L-histidine biosynthesis; L-histidine from 5-phospho-alpha-D-ribose 1-diphosphate: step 9/9.</text>
</comment>
<dbReference type="FunFam" id="3.40.50.1980:FF:000002">
    <property type="entry name" value="Histidinol dehydrogenase, chloroplastic"/>
    <property type="match status" value="1"/>
</dbReference>
<evidence type="ECO:0000313" key="20">
    <source>
        <dbReference type="Proteomes" id="UP000295438"/>
    </source>
</evidence>
<accession>A0A4R5V844</accession>
<evidence type="ECO:0000256" key="8">
    <source>
        <dbReference type="ARBA" id="ARBA00023002"/>
    </source>
</evidence>
<dbReference type="CDD" id="cd06572">
    <property type="entry name" value="Histidinol_dh"/>
    <property type="match status" value="1"/>
</dbReference>
<organism evidence="19 20">
    <name type="scientific">Algoriphagus formosus</name>
    <dbReference type="NCBI Taxonomy" id="2007308"/>
    <lineage>
        <taxon>Bacteria</taxon>
        <taxon>Pseudomonadati</taxon>
        <taxon>Bacteroidota</taxon>
        <taxon>Cytophagia</taxon>
        <taxon>Cytophagales</taxon>
        <taxon>Cyclobacteriaceae</taxon>
        <taxon>Algoriphagus</taxon>
    </lineage>
</organism>
<feature type="binding site" evidence="12 16">
    <location>
        <position position="258"/>
    </location>
    <ligand>
        <name>substrate</name>
    </ligand>
</feature>
<keyword evidence="5 12" id="KW-0028">Amino-acid biosynthesis</keyword>
<evidence type="ECO:0000313" key="19">
    <source>
        <dbReference type="EMBL" id="TDK48220.1"/>
    </source>
</evidence>
<evidence type="ECO:0000256" key="6">
    <source>
        <dbReference type="ARBA" id="ARBA00022723"/>
    </source>
</evidence>
<feature type="binding site" evidence="12 15">
    <location>
        <position position="124"/>
    </location>
    <ligand>
        <name>NAD(+)</name>
        <dbReference type="ChEBI" id="CHEBI:57540"/>
    </ligand>
</feature>
<keyword evidence="20" id="KW-1185">Reference proteome</keyword>
<dbReference type="PANTHER" id="PTHR21256">
    <property type="entry name" value="HISTIDINOL DEHYDROGENASE HDH"/>
    <property type="match status" value="1"/>
</dbReference>
<keyword evidence="7 12" id="KW-0862">Zinc</keyword>
<feature type="active site" description="Proton acceptor" evidence="12 14">
    <location>
        <position position="323"/>
    </location>
</feature>
<feature type="binding site" evidence="12 15">
    <location>
        <position position="209"/>
    </location>
    <ligand>
        <name>NAD(+)</name>
        <dbReference type="ChEBI" id="CHEBI:57540"/>
    </ligand>
</feature>
<evidence type="ECO:0000256" key="11">
    <source>
        <dbReference type="ARBA" id="ARBA00049489"/>
    </source>
</evidence>
<comment type="similarity">
    <text evidence="3 12 13 18">Belongs to the histidinol dehydrogenase family.</text>
</comment>
<dbReference type="PRINTS" id="PR00083">
    <property type="entry name" value="HOLDHDRGNASE"/>
</dbReference>
<evidence type="ECO:0000256" key="13">
    <source>
        <dbReference type="PIRNR" id="PIRNR000099"/>
    </source>
</evidence>
<dbReference type="FunFam" id="1.20.5.1300:FF:000002">
    <property type="entry name" value="Histidinol dehydrogenase, chloroplastic"/>
    <property type="match status" value="1"/>
</dbReference>
<dbReference type="InterPro" id="IPR022695">
    <property type="entry name" value="Histidinol_DH_monofunct"/>
</dbReference>
<dbReference type="GO" id="GO:0000105">
    <property type="term" value="P:L-histidine biosynthetic process"/>
    <property type="evidence" value="ECO:0007669"/>
    <property type="project" value="UniProtKB-UniRule"/>
</dbReference>
<evidence type="ECO:0000256" key="16">
    <source>
        <dbReference type="PIRSR" id="PIRSR000099-3"/>
    </source>
</evidence>
<dbReference type="Gene3D" id="3.40.50.1980">
    <property type="entry name" value="Nitrogenase molybdenum iron protein domain"/>
    <property type="match status" value="2"/>
</dbReference>
<feature type="binding site" evidence="12 17">
    <location>
        <position position="415"/>
    </location>
    <ligand>
        <name>Zn(2+)</name>
        <dbReference type="ChEBI" id="CHEBI:29105"/>
    </ligand>
</feature>
<proteinExistence type="inferred from homology"/>
<dbReference type="RefSeq" id="WP_133389945.1">
    <property type="nucleotide sequence ID" value="NZ_SMUW01000027.1"/>
</dbReference>
<evidence type="ECO:0000256" key="4">
    <source>
        <dbReference type="ARBA" id="ARBA00012965"/>
    </source>
</evidence>
<evidence type="ECO:0000256" key="2">
    <source>
        <dbReference type="ARBA" id="ARBA00004940"/>
    </source>
</evidence>
<feature type="binding site" evidence="12 17">
    <location>
        <position position="255"/>
    </location>
    <ligand>
        <name>Zn(2+)</name>
        <dbReference type="ChEBI" id="CHEBI:29105"/>
    </ligand>
</feature>